<proteinExistence type="predicted"/>
<accession>A0AAV4DUT6</accession>
<reference evidence="1 2" key="1">
    <citation type="journal article" date="2021" name="Elife">
        <title>Chloroplast acquisition without the gene transfer in kleptoplastic sea slugs, Plakobranchus ocellatus.</title>
        <authorList>
            <person name="Maeda T."/>
            <person name="Takahashi S."/>
            <person name="Yoshida T."/>
            <person name="Shimamura S."/>
            <person name="Takaki Y."/>
            <person name="Nagai Y."/>
            <person name="Toyoda A."/>
            <person name="Suzuki Y."/>
            <person name="Arimoto A."/>
            <person name="Ishii H."/>
            <person name="Satoh N."/>
            <person name="Nishiyama T."/>
            <person name="Hasebe M."/>
            <person name="Maruyama T."/>
            <person name="Minagawa J."/>
            <person name="Obokata J."/>
            <person name="Shigenobu S."/>
        </authorList>
    </citation>
    <scope>NUCLEOTIDE SEQUENCE [LARGE SCALE GENOMIC DNA]</scope>
</reference>
<evidence type="ECO:0000313" key="1">
    <source>
        <dbReference type="EMBL" id="GFO47774.1"/>
    </source>
</evidence>
<name>A0AAV4DUT6_9GAST</name>
<gene>
    <name evidence="1" type="ORF">PoB_007427900</name>
</gene>
<dbReference type="Proteomes" id="UP000735302">
    <property type="component" value="Unassembled WGS sequence"/>
</dbReference>
<protein>
    <submittedName>
        <fullName evidence="1">Uncharacterized protein</fullName>
    </submittedName>
</protein>
<comment type="caution">
    <text evidence="1">The sequence shown here is derived from an EMBL/GenBank/DDBJ whole genome shotgun (WGS) entry which is preliminary data.</text>
</comment>
<sequence>MSLREAQTRAKRNWGILGADSFTTVLETLHIMGILRPHNMGFGSGTAVSKLAVQSTRGFVLVRTQHEQPDFLNESQKS</sequence>
<keyword evidence="2" id="KW-1185">Reference proteome</keyword>
<dbReference type="AlphaFoldDB" id="A0AAV4DUT6"/>
<evidence type="ECO:0000313" key="2">
    <source>
        <dbReference type="Proteomes" id="UP000735302"/>
    </source>
</evidence>
<organism evidence="1 2">
    <name type="scientific">Plakobranchus ocellatus</name>
    <dbReference type="NCBI Taxonomy" id="259542"/>
    <lineage>
        <taxon>Eukaryota</taxon>
        <taxon>Metazoa</taxon>
        <taxon>Spiralia</taxon>
        <taxon>Lophotrochozoa</taxon>
        <taxon>Mollusca</taxon>
        <taxon>Gastropoda</taxon>
        <taxon>Heterobranchia</taxon>
        <taxon>Euthyneura</taxon>
        <taxon>Panpulmonata</taxon>
        <taxon>Sacoglossa</taxon>
        <taxon>Placobranchoidea</taxon>
        <taxon>Plakobranchidae</taxon>
        <taxon>Plakobranchus</taxon>
    </lineage>
</organism>
<dbReference type="EMBL" id="BLXT01008342">
    <property type="protein sequence ID" value="GFO47774.1"/>
    <property type="molecule type" value="Genomic_DNA"/>
</dbReference>